<dbReference type="GO" id="GO:0006108">
    <property type="term" value="P:malate metabolic process"/>
    <property type="evidence" value="ECO:0007669"/>
    <property type="project" value="TreeGrafter"/>
</dbReference>
<comment type="cofactor">
    <cofactor evidence="1">
        <name>Mg(2+)</name>
        <dbReference type="ChEBI" id="CHEBI:18420"/>
    </cofactor>
</comment>
<dbReference type="GO" id="GO:0005739">
    <property type="term" value="C:mitochondrion"/>
    <property type="evidence" value="ECO:0007669"/>
    <property type="project" value="TreeGrafter"/>
</dbReference>
<dbReference type="Pfam" id="PF00390">
    <property type="entry name" value="malic"/>
    <property type="match status" value="1"/>
</dbReference>
<keyword evidence="2" id="KW-0560">Oxidoreductase</keyword>
<dbReference type="SMART" id="SM01274">
    <property type="entry name" value="malic"/>
    <property type="match status" value="1"/>
</dbReference>
<organism evidence="4 5">
    <name type="scientific">Naematelia encephala</name>
    <dbReference type="NCBI Taxonomy" id="71784"/>
    <lineage>
        <taxon>Eukaryota</taxon>
        <taxon>Fungi</taxon>
        <taxon>Dikarya</taxon>
        <taxon>Basidiomycota</taxon>
        <taxon>Agaricomycotina</taxon>
        <taxon>Tremellomycetes</taxon>
        <taxon>Tremellales</taxon>
        <taxon>Naemateliaceae</taxon>
        <taxon>Naematelia</taxon>
    </lineage>
</organism>
<feature type="non-terminal residue" evidence="4">
    <location>
        <position position="254"/>
    </location>
</feature>
<evidence type="ECO:0000313" key="4">
    <source>
        <dbReference type="EMBL" id="ORY22039.1"/>
    </source>
</evidence>
<sequence>MNVSAITSQPNTNLFDTPRMMSFRKSLIVDPAELVTPPLTPKPTKATLSFSVRTSSPGYPQITPDQALLRLERQLLSMPTDLMRHSLLSAIRRKNPRLFFKALQSDLTGLAPIVYTPTVGEACQKYSELYTEAEGLYISIEDKDNVATLINEYAATLAKTPQIIVVTDGSRILGLGDLGIGGMGISVGKLNLYVAGGGVDPDGCLPVILDMGTNNEAIRDDPLYIGLKRPRVGLSEATEFMDKFMVAATEAFPQ</sequence>
<evidence type="ECO:0000256" key="2">
    <source>
        <dbReference type="ARBA" id="ARBA00023002"/>
    </source>
</evidence>
<dbReference type="InParanoid" id="A0A1Y2AHI1"/>
<dbReference type="AlphaFoldDB" id="A0A1Y2AHI1"/>
<dbReference type="OrthoDB" id="5365701at2759"/>
<dbReference type="STRING" id="71784.A0A1Y2AHI1"/>
<dbReference type="InterPro" id="IPR001891">
    <property type="entry name" value="Malic_OxRdtase"/>
</dbReference>
<dbReference type="SUPFAM" id="SSF53223">
    <property type="entry name" value="Aminoacid dehydrogenase-like, N-terminal domain"/>
    <property type="match status" value="1"/>
</dbReference>
<feature type="domain" description="Malic enzyme N-terminal" evidence="3">
    <location>
        <begin position="92"/>
        <end position="254"/>
    </location>
</feature>
<dbReference type="EMBL" id="MCFC01000099">
    <property type="protein sequence ID" value="ORY22039.1"/>
    <property type="molecule type" value="Genomic_DNA"/>
</dbReference>
<accession>A0A1Y2AHI1</accession>
<evidence type="ECO:0000256" key="1">
    <source>
        <dbReference type="ARBA" id="ARBA00001946"/>
    </source>
</evidence>
<keyword evidence="5" id="KW-1185">Reference proteome</keyword>
<dbReference type="InterPro" id="IPR046346">
    <property type="entry name" value="Aminoacid_DH-like_N_sf"/>
</dbReference>
<evidence type="ECO:0000259" key="3">
    <source>
        <dbReference type="SMART" id="SM01274"/>
    </source>
</evidence>
<dbReference type="PRINTS" id="PR00072">
    <property type="entry name" value="MALOXRDTASE"/>
</dbReference>
<dbReference type="PANTHER" id="PTHR23406:SF32">
    <property type="entry name" value="NADP-DEPENDENT MALIC ENZYME"/>
    <property type="match status" value="1"/>
</dbReference>
<dbReference type="Proteomes" id="UP000193986">
    <property type="component" value="Unassembled WGS sequence"/>
</dbReference>
<dbReference type="Gene3D" id="3.40.50.10380">
    <property type="entry name" value="Malic enzyme, N-terminal domain"/>
    <property type="match status" value="1"/>
</dbReference>
<comment type="caution">
    <text evidence="4">The sequence shown here is derived from an EMBL/GenBank/DDBJ whole genome shotgun (WGS) entry which is preliminary data.</text>
</comment>
<dbReference type="GO" id="GO:0004471">
    <property type="term" value="F:malate dehydrogenase (decarboxylating) (NAD+) activity"/>
    <property type="evidence" value="ECO:0007669"/>
    <property type="project" value="TreeGrafter"/>
</dbReference>
<dbReference type="PANTHER" id="PTHR23406">
    <property type="entry name" value="MALIC ENZYME-RELATED"/>
    <property type="match status" value="1"/>
</dbReference>
<proteinExistence type="predicted"/>
<evidence type="ECO:0000313" key="5">
    <source>
        <dbReference type="Proteomes" id="UP000193986"/>
    </source>
</evidence>
<dbReference type="InterPro" id="IPR012301">
    <property type="entry name" value="Malic_N_dom"/>
</dbReference>
<reference evidence="4 5" key="1">
    <citation type="submission" date="2016-07" db="EMBL/GenBank/DDBJ databases">
        <title>Pervasive Adenine N6-methylation of Active Genes in Fungi.</title>
        <authorList>
            <consortium name="DOE Joint Genome Institute"/>
            <person name="Mondo S.J."/>
            <person name="Dannebaum R.O."/>
            <person name="Kuo R.C."/>
            <person name="Labutti K."/>
            <person name="Haridas S."/>
            <person name="Kuo A."/>
            <person name="Salamov A."/>
            <person name="Ahrendt S.R."/>
            <person name="Lipzen A."/>
            <person name="Sullivan W."/>
            <person name="Andreopoulos W.B."/>
            <person name="Clum A."/>
            <person name="Lindquist E."/>
            <person name="Daum C."/>
            <person name="Ramamoorthy G.K."/>
            <person name="Gryganskyi A."/>
            <person name="Culley D."/>
            <person name="Magnuson J.K."/>
            <person name="James T.Y."/>
            <person name="O'Malley M.A."/>
            <person name="Stajich J.E."/>
            <person name="Spatafora J.W."/>
            <person name="Visel A."/>
            <person name="Grigoriev I.V."/>
        </authorList>
    </citation>
    <scope>NUCLEOTIDE SEQUENCE [LARGE SCALE GENOMIC DNA]</scope>
    <source>
        <strain evidence="4 5">68-887.2</strain>
    </source>
</reference>
<name>A0A1Y2AHI1_9TREE</name>
<protein>
    <recommendedName>
        <fullName evidence="3">Malic enzyme N-terminal domain-containing protein</fullName>
    </recommendedName>
</protein>
<gene>
    <name evidence="4" type="ORF">BCR39DRAFT_562463</name>
</gene>
<dbReference type="InterPro" id="IPR037062">
    <property type="entry name" value="Malic_N_dom_sf"/>
</dbReference>